<keyword evidence="2" id="KW-1185">Reference proteome</keyword>
<reference evidence="1 2" key="1">
    <citation type="submission" date="2014-03" db="EMBL/GenBank/DDBJ databases">
        <title>Draft Genome Sequence of Actibacterium mucosum KCTC 23349, a Marine Alphaproteobacterium with Complex Ionic Requirements Isolated from Mediterranean Seawater at Malvarrosa Beach, Valencia, Spain.</title>
        <authorList>
            <person name="Arahal D.R."/>
            <person name="Shao Z."/>
            <person name="Lai Q."/>
            <person name="Pujalte M.J."/>
        </authorList>
    </citation>
    <scope>NUCLEOTIDE SEQUENCE [LARGE SCALE GENOMIC DNA]</scope>
    <source>
        <strain evidence="1 2">KCTC 23349</strain>
    </source>
</reference>
<dbReference type="STRING" id="1454373.ACMU_06845"/>
<dbReference type="EMBL" id="JFKE01000002">
    <property type="protein sequence ID" value="KAJ56655.1"/>
    <property type="molecule type" value="Genomic_DNA"/>
</dbReference>
<gene>
    <name evidence="1" type="ORF">ACMU_06845</name>
</gene>
<evidence type="ECO:0000313" key="1">
    <source>
        <dbReference type="EMBL" id="KAJ56655.1"/>
    </source>
</evidence>
<accession>A0A037ZJN8</accession>
<evidence type="ECO:0008006" key="3">
    <source>
        <dbReference type="Google" id="ProtNLM"/>
    </source>
</evidence>
<name>A0A037ZJN8_9RHOB</name>
<dbReference type="InterPro" id="IPR058532">
    <property type="entry name" value="YjbR/MT2646/Rv2570-like"/>
</dbReference>
<evidence type="ECO:0000313" key="2">
    <source>
        <dbReference type="Proteomes" id="UP000026249"/>
    </source>
</evidence>
<comment type="caution">
    <text evidence="1">The sequence shown here is derived from an EMBL/GenBank/DDBJ whole genome shotgun (WGS) entry which is preliminary data.</text>
</comment>
<dbReference type="Proteomes" id="UP000026249">
    <property type="component" value="Unassembled WGS sequence"/>
</dbReference>
<dbReference type="Gene3D" id="3.90.1150.30">
    <property type="match status" value="1"/>
</dbReference>
<organism evidence="1 2">
    <name type="scientific">Actibacterium mucosum KCTC 23349</name>
    <dbReference type="NCBI Taxonomy" id="1454373"/>
    <lineage>
        <taxon>Bacteria</taxon>
        <taxon>Pseudomonadati</taxon>
        <taxon>Pseudomonadota</taxon>
        <taxon>Alphaproteobacteria</taxon>
        <taxon>Rhodobacterales</taxon>
        <taxon>Roseobacteraceae</taxon>
        <taxon>Actibacterium</taxon>
    </lineage>
</organism>
<dbReference type="AlphaFoldDB" id="A0A037ZJN8"/>
<proteinExistence type="predicted"/>
<protein>
    <recommendedName>
        <fullName evidence="3">MmcQ-like protein</fullName>
    </recommendedName>
</protein>
<dbReference type="RefSeq" id="WP_035256869.1">
    <property type="nucleotide sequence ID" value="NZ_JFKE01000002.1"/>
</dbReference>
<dbReference type="InterPro" id="IPR038056">
    <property type="entry name" value="YjbR-like_sf"/>
</dbReference>
<dbReference type="Pfam" id="PF04237">
    <property type="entry name" value="YjbR"/>
    <property type="match status" value="1"/>
</dbReference>
<sequence length="115" mass="12846">MSREIVDSYCQSLPGAEWASEADGAIPSWKVGDKMFACIGHLGEAVSVKTPDVETAALLIEMGRAERAKYFHRSWVRVDWNTTDPDELRDRLLTSYRIVRSSLSKKAQAAMDPCP</sequence>
<dbReference type="OrthoDB" id="9804614at2"/>
<dbReference type="SUPFAM" id="SSF142906">
    <property type="entry name" value="YjbR-like"/>
    <property type="match status" value="1"/>
</dbReference>